<protein>
    <submittedName>
        <fullName evidence="1">DUF488 domain-containing protein</fullName>
    </submittedName>
</protein>
<gene>
    <name evidence="1" type="ORF">E6G99_08715</name>
</gene>
<dbReference type="PIRSF" id="PIRSF024492">
    <property type="entry name" value="UCP024492"/>
    <property type="match status" value="1"/>
</dbReference>
<dbReference type="AlphaFoldDB" id="A0A537LF40"/>
<proteinExistence type="predicted"/>
<accession>A0A537LF40</accession>
<dbReference type="InterPro" id="IPR007438">
    <property type="entry name" value="DUF488"/>
</dbReference>
<reference evidence="1 2" key="1">
    <citation type="journal article" date="2019" name="Nat. Microbiol.">
        <title>Mediterranean grassland soil C-N compound turnover is dependent on rainfall and depth, and is mediated by genomically divergent microorganisms.</title>
        <authorList>
            <person name="Diamond S."/>
            <person name="Andeer P.F."/>
            <person name="Li Z."/>
            <person name="Crits-Christoph A."/>
            <person name="Burstein D."/>
            <person name="Anantharaman K."/>
            <person name="Lane K.R."/>
            <person name="Thomas B.C."/>
            <person name="Pan C."/>
            <person name="Northen T.R."/>
            <person name="Banfield J.F."/>
        </authorList>
    </citation>
    <scope>NUCLEOTIDE SEQUENCE [LARGE SCALE GENOMIC DNA]</scope>
    <source>
        <strain evidence="1">NP_2</strain>
    </source>
</reference>
<evidence type="ECO:0000313" key="2">
    <source>
        <dbReference type="Proteomes" id="UP000318661"/>
    </source>
</evidence>
<dbReference type="EMBL" id="VBAJ01000224">
    <property type="protein sequence ID" value="TMJ06639.1"/>
    <property type="molecule type" value="Genomic_DNA"/>
</dbReference>
<sequence length="181" mass="20280">MNPLRIFTIGHSTRSLEEFLALLAVYEVNLLVDIRVAPASRRYPHFARDALATALQDAGIGYRHLKDLGGWRKPGPDSPHTGWRSESFRGYADYMETPAFAAALEQLLADAQSHTVAIMCAEAVPWRCHRQLVADALLARGVEVVHILDRDHTEVHRLTPFARVTDGRLIYDRFPSPLGRG</sequence>
<comment type="caution">
    <text evidence="1">The sequence shown here is derived from an EMBL/GenBank/DDBJ whole genome shotgun (WGS) entry which is preliminary data.</text>
</comment>
<organism evidence="1 2">
    <name type="scientific">Candidatus Segetimicrobium genomatis</name>
    <dbReference type="NCBI Taxonomy" id="2569760"/>
    <lineage>
        <taxon>Bacteria</taxon>
        <taxon>Bacillati</taxon>
        <taxon>Candidatus Sysuimicrobiota</taxon>
        <taxon>Candidatus Sysuimicrobiia</taxon>
        <taxon>Candidatus Sysuimicrobiales</taxon>
        <taxon>Candidatus Segetimicrobiaceae</taxon>
        <taxon>Candidatus Segetimicrobium</taxon>
    </lineage>
</organism>
<dbReference type="PANTHER" id="PTHR39337">
    <property type="entry name" value="BLR5642 PROTEIN"/>
    <property type="match status" value="1"/>
</dbReference>
<evidence type="ECO:0000313" key="1">
    <source>
        <dbReference type="EMBL" id="TMJ06639.1"/>
    </source>
</evidence>
<dbReference type="PANTHER" id="PTHR39337:SF1">
    <property type="entry name" value="BLR5642 PROTEIN"/>
    <property type="match status" value="1"/>
</dbReference>
<dbReference type="InterPro" id="IPR014519">
    <property type="entry name" value="UCP024492"/>
</dbReference>
<dbReference type="Proteomes" id="UP000318661">
    <property type="component" value="Unassembled WGS sequence"/>
</dbReference>
<dbReference type="Pfam" id="PF04343">
    <property type="entry name" value="DUF488"/>
    <property type="match status" value="1"/>
</dbReference>
<name>A0A537LF40_9BACT</name>